<feature type="chain" id="PRO_5019085713" evidence="1">
    <location>
        <begin position="22"/>
        <end position="175"/>
    </location>
</feature>
<name>A0A418XVL0_9GAMM</name>
<evidence type="ECO:0000313" key="2">
    <source>
        <dbReference type="EMBL" id="RJG16753.1"/>
    </source>
</evidence>
<dbReference type="AlphaFoldDB" id="A0A418XVL0"/>
<evidence type="ECO:0000313" key="3">
    <source>
        <dbReference type="Proteomes" id="UP000283734"/>
    </source>
</evidence>
<evidence type="ECO:0000256" key="1">
    <source>
        <dbReference type="SAM" id="SignalP"/>
    </source>
</evidence>
<reference evidence="2 3" key="1">
    <citation type="submission" date="2018-09" db="EMBL/GenBank/DDBJ databases">
        <title>Alcanivorax profundi sp. nov., isolated from 1000 m-depth seawater of the Mariana Trench.</title>
        <authorList>
            <person name="Liu J."/>
        </authorList>
    </citation>
    <scope>NUCLEOTIDE SEQUENCE [LARGE SCALE GENOMIC DNA]</scope>
    <source>
        <strain evidence="2 3">MTEO17</strain>
    </source>
</reference>
<dbReference type="Proteomes" id="UP000283734">
    <property type="component" value="Unassembled WGS sequence"/>
</dbReference>
<accession>A0A418XVL0</accession>
<organism evidence="2 3">
    <name type="scientific">Alcanivorax profundi</name>
    <dbReference type="NCBI Taxonomy" id="2338368"/>
    <lineage>
        <taxon>Bacteria</taxon>
        <taxon>Pseudomonadati</taxon>
        <taxon>Pseudomonadota</taxon>
        <taxon>Gammaproteobacteria</taxon>
        <taxon>Oceanospirillales</taxon>
        <taxon>Alcanivoracaceae</taxon>
        <taxon>Alcanivorax</taxon>
    </lineage>
</organism>
<comment type="caution">
    <text evidence="2">The sequence shown here is derived from an EMBL/GenBank/DDBJ whole genome shotgun (WGS) entry which is preliminary data.</text>
</comment>
<dbReference type="RefSeq" id="WP_119918320.1">
    <property type="nucleotide sequence ID" value="NZ_QYYA01000004.1"/>
</dbReference>
<gene>
    <name evidence="2" type="ORF">D4A39_13085</name>
</gene>
<protein>
    <submittedName>
        <fullName evidence="2">Uncharacterized protein</fullName>
    </submittedName>
</protein>
<keyword evidence="1" id="KW-0732">Signal</keyword>
<sequence length="175" mass="19545">MRFLTAIFLFAVMSVSPVWSADDSTPPATEKSDAQKDMDALAQAGIRQALEAIAKSGGMYPFGLISVDGNLQVVGYSGAKEEAPDPEDWAKGLFMKLRQIGNEQPEVNMMSIYRLHEIENDEGEKVVGVWAEVDHREVRPWVIFIPLLENEDGKHEIGEAIYYATDQPLFEKRGE</sequence>
<dbReference type="OrthoDB" id="6077620at2"/>
<proteinExistence type="predicted"/>
<dbReference type="EMBL" id="QYYA01000004">
    <property type="protein sequence ID" value="RJG16753.1"/>
    <property type="molecule type" value="Genomic_DNA"/>
</dbReference>
<keyword evidence="3" id="KW-1185">Reference proteome</keyword>
<feature type="signal peptide" evidence="1">
    <location>
        <begin position="1"/>
        <end position="21"/>
    </location>
</feature>